<dbReference type="GO" id="GO:0006351">
    <property type="term" value="P:DNA-templated transcription"/>
    <property type="evidence" value="ECO:0007669"/>
    <property type="project" value="InterPro"/>
</dbReference>
<evidence type="ECO:0000256" key="3">
    <source>
        <dbReference type="ARBA" id="ARBA00022737"/>
    </source>
</evidence>
<keyword evidence="5" id="KW-0804">Transcription</keyword>
<evidence type="ECO:0000256" key="5">
    <source>
        <dbReference type="ARBA" id="ARBA00023163"/>
    </source>
</evidence>
<dbReference type="InterPro" id="IPR005607">
    <property type="entry name" value="BSD_dom"/>
</dbReference>
<feature type="region of interest" description="Disordered" evidence="7">
    <location>
        <begin position="110"/>
        <end position="142"/>
    </location>
</feature>
<keyword evidence="10" id="KW-1185">Reference proteome</keyword>
<dbReference type="InterPro" id="IPR027079">
    <property type="entry name" value="Tfb1/GTF2H1"/>
</dbReference>
<evidence type="ECO:0000313" key="9">
    <source>
        <dbReference type="EMBL" id="KAJ1924861.1"/>
    </source>
</evidence>
<evidence type="ECO:0000256" key="7">
    <source>
        <dbReference type="SAM" id="MobiDB-lite"/>
    </source>
</evidence>
<dbReference type="SUPFAM" id="SSF140383">
    <property type="entry name" value="BSD domain-like"/>
    <property type="match status" value="2"/>
</dbReference>
<dbReference type="PROSITE" id="PS50858">
    <property type="entry name" value="BSD"/>
    <property type="match status" value="1"/>
</dbReference>
<evidence type="ECO:0000256" key="6">
    <source>
        <dbReference type="ARBA" id="ARBA00023242"/>
    </source>
</evidence>
<reference evidence="9" key="1">
    <citation type="submission" date="2022-07" db="EMBL/GenBank/DDBJ databases">
        <title>Phylogenomic reconstructions and comparative analyses of Kickxellomycotina fungi.</title>
        <authorList>
            <person name="Reynolds N.K."/>
            <person name="Stajich J.E."/>
            <person name="Barry K."/>
            <person name="Grigoriev I.V."/>
            <person name="Crous P."/>
            <person name="Smith M.E."/>
        </authorList>
    </citation>
    <scope>NUCLEOTIDE SEQUENCE</scope>
    <source>
        <strain evidence="9">RSA 861</strain>
    </source>
</reference>
<accession>A0A9W8A7X4</accession>
<organism evidence="9 10">
    <name type="scientific">Tieghemiomyces parasiticus</name>
    <dbReference type="NCBI Taxonomy" id="78921"/>
    <lineage>
        <taxon>Eukaryota</taxon>
        <taxon>Fungi</taxon>
        <taxon>Fungi incertae sedis</taxon>
        <taxon>Zoopagomycota</taxon>
        <taxon>Kickxellomycotina</taxon>
        <taxon>Dimargaritomycetes</taxon>
        <taxon>Dimargaritales</taxon>
        <taxon>Dimargaritaceae</taxon>
        <taxon>Tieghemiomyces</taxon>
    </lineage>
</organism>
<dbReference type="GO" id="GO:0006289">
    <property type="term" value="P:nucleotide-excision repair"/>
    <property type="evidence" value="ECO:0007669"/>
    <property type="project" value="InterPro"/>
</dbReference>
<name>A0A9W8A7X4_9FUNG</name>
<keyword evidence="6" id="KW-0539">Nucleus</keyword>
<dbReference type="AlphaFoldDB" id="A0A9W8A7X4"/>
<dbReference type="SMART" id="SM00751">
    <property type="entry name" value="BSD"/>
    <property type="match status" value="2"/>
</dbReference>
<evidence type="ECO:0000256" key="4">
    <source>
        <dbReference type="ARBA" id="ARBA00023015"/>
    </source>
</evidence>
<feature type="compositionally biased region" description="Low complexity" evidence="7">
    <location>
        <begin position="427"/>
        <end position="439"/>
    </location>
</feature>
<sequence>MFRANESPRFQAPVEVQRRPGTLYLLDSRIGFVADGERTLSIPIDFKLVKTQQVSKAGAKRVMLKLILSEPVAGHDVYTFAFTSTDQALVQRDRFKDVLIHAQNQLRDPTAAAGAGGMTPSVSTPGSRLTTPAAARPAVDTPSPYTLSLTPKLFPSNGALAPTQLTREAVRVRQQILSKNRHLAKLHKDLVQAGYIPEEEFWATRQDLLASEGAVQSQQKGHSSAWPEMIPMANNDGQGFTYHLSRDKLMTIFQQHPRVEQAFRDNVPHNMSEEDFWKRFFASKIFHRNRAAATNEGAADEVFDQCLEEEEREEAEQLTKRLKLGNLHRLLDMSQTEEDHVETGNVPNFSMQPGKVVESRSLIRSFNRHSQIVLRAHLDEPRPNADDSIEKEILIDDLQAHPDRPTTRLDIADERRYLESQGQSSGTATTTTTTTTTTANSTDPLNPGTGGIELARQFAASVSTMNSRLYENLLSDPSVPTAVLGELWGRVRDNAQIHVARHSPNLGIPADLQAALLSCHVTGFEMLRHLWASLVAVPMTDEKVGRATKIVDAIRLVGEHIEDARMQARPLGEPVVAKVQAILVPLETAIQGGLDEYEKVKAKRG</sequence>
<dbReference type="OrthoDB" id="360521at2759"/>
<feature type="compositionally biased region" description="Polar residues" evidence="7">
    <location>
        <begin position="120"/>
        <end position="130"/>
    </location>
</feature>
<evidence type="ECO:0000313" key="10">
    <source>
        <dbReference type="Proteomes" id="UP001150569"/>
    </source>
</evidence>
<dbReference type="InterPro" id="IPR011993">
    <property type="entry name" value="PH-like_dom_sf"/>
</dbReference>
<dbReference type="InterPro" id="IPR035925">
    <property type="entry name" value="BSD_dom_sf"/>
</dbReference>
<dbReference type="Proteomes" id="UP001150569">
    <property type="component" value="Unassembled WGS sequence"/>
</dbReference>
<dbReference type="GO" id="GO:0000439">
    <property type="term" value="C:transcription factor TFIIH core complex"/>
    <property type="evidence" value="ECO:0007669"/>
    <property type="project" value="InterPro"/>
</dbReference>
<comment type="caution">
    <text evidence="9">The sequence shown here is derived from an EMBL/GenBank/DDBJ whole genome shotgun (WGS) entry which is preliminary data.</text>
</comment>
<evidence type="ECO:0000256" key="1">
    <source>
        <dbReference type="ARBA" id="ARBA00004123"/>
    </source>
</evidence>
<evidence type="ECO:0000256" key="2">
    <source>
        <dbReference type="ARBA" id="ARBA00009448"/>
    </source>
</evidence>
<comment type="subcellular location">
    <subcellularLocation>
        <location evidence="1">Nucleus</location>
    </subcellularLocation>
</comment>
<dbReference type="EMBL" id="JANBPT010000251">
    <property type="protein sequence ID" value="KAJ1924861.1"/>
    <property type="molecule type" value="Genomic_DNA"/>
</dbReference>
<dbReference type="PANTHER" id="PTHR12856">
    <property type="entry name" value="TRANSCRIPTION INITIATION FACTOR IIH-RELATED"/>
    <property type="match status" value="1"/>
</dbReference>
<evidence type="ECO:0000259" key="8">
    <source>
        <dbReference type="PROSITE" id="PS50858"/>
    </source>
</evidence>
<dbReference type="Gene3D" id="2.30.29.30">
    <property type="entry name" value="Pleckstrin-homology domain (PH domain)/Phosphotyrosine-binding domain (PTB)"/>
    <property type="match status" value="1"/>
</dbReference>
<proteinExistence type="inferred from homology"/>
<feature type="domain" description="BSD" evidence="8">
    <location>
        <begin position="236"/>
        <end position="288"/>
    </location>
</feature>
<dbReference type="InterPro" id="IPR013876">
    <property type="entry name" value="TFIIH_BTF_p62_N"/>
</dbReference>
<feature type="region of interest" description="Disordered" evidence="7">
    <location>
        <begin position="417"/>
        <end position="451"/>
    </location>
</feature>
<dbReference type="SUPFAM" id="SSF50729">
    <property type="entry name" value="PH domain-like"/>
    <property type="match status" value="1"/>
</dbReference>
<gene>
    <name evidence="9" type="primary">TFB1_2</name>
    <name evidence="9" type="ORF">IWQ60_004939</name>
</gene>
<keyword evidence="4" id="KW-0805">Transcription regulation</keyword>
<keyword evidence="3" id="KW-0677">Repeat</keyword>
<dbReference type="Pfam" id="PF03909">
    <property type="entry name" value="BSD"/>
    <property type="match status" value="1"/>
</dbReference>
<dbReference type="Gene3D" id="1.10.3970.10">
    <property type="entry name" value="BSD domain"/>
    <property type="match status" value="1"/>
</dbReference>
<dbReference type="CDD" id="cd13229">
    <property type="entry name" value="PH_TFIIH"/>
    <property type="match status" value="1"/>
</dbReference>
<dbReference type="Pfam" id="PF08567">
    <property type="entry name" value="PH_TFIIH"/>
    <property type="match status" value="1"/>
</dbReference>
<protein>
    <submittedName>
        <fullName evidence="9">RNA polymerase II transcription factor B subunit 1</fullName>
    </submittedName>
</protein>
<comment type="similarity">
    <text evidence="2">Belongs to the TFB1 family.</text>
</comment>
<dbReference type="Gene3D" id="6.10.140.1200">
    <property type="match status" value="1"/>
</dbReference>